<dbReference type="Bgee" id="ENSMMUG00000047481">
    <property type="expression patterns" value="Expressed in cortex of kidney and 21 other cell types or tissues"/>
</dbReference>
<dbReference type="GeneTree" id="ENSGT00410000028866"/>
<feature type="compositionally biased region" description="Low complexity" evidence="1">
    <location>
        <begin position="144"/>
        <end position="171"/>
    </location>
</feature>
<evidence type="ECO:0000256" key="1">
    <source>
        <dbReference type="SAM" id="MobiDB-lite"/>
    </source>
</evidence>
<dbReference type="InParanoid" id="A0A1D5R002"/>
<feature type="region of interest" description="Disordered" evidence="1">
    <location>
        <begin position="1"/>
        <end position="77"/>
    </location>
</feature>
<reference evidence="2" key="2">
    <citation type="submission" date="2019-01" db="EMBL/GenBank/DDBJ databases">
        <authorList>
            <person name="Graves T."/>
            <person name="Eichler E.E."/>
            <person name="Wilson R.K."/>
        </authorList>
    </citation>
    <scope>NUCLEOTIDE SEQUENCE [LARGE SCALE GENOMIC DNA]</scope>
    <source>
        <strain evidence="2">17573</strain>
    </source>
</reference>
<dbReference type="AlphaFoldDB" id="A0A1D5R002"/>
<reference evidence="3" key="1">
    <citation type="journal article" date="2007" name="Science">
        <title>Evolutionary and biomedical insights from the rhesus macaque genome.</title>
        <authorList>
            <person name="Gibbs R.A."/>
            <person name="Rogers J."/>
            <person name="Katze M.G."/>
            <person name="Bumgarner R."/>
            <person name="Weinstock G.M."/>
            <person name="Mardis E.R."/>
            <person name="Remington K.A."/>
            <person name="Strausberg R.L."/>
            <person name="Venter J.C."/>
            <person name="Wilson R.K."/>
            <person name="Batzer M.A."/>
            <person name="Bustamante C.D."/>
            <person name="Eichler E.E."/>
            <person name="Hahn M.W."/>
            <person name="Hardison R.C."/>
            <person name="Makova K.D."/>
            <person name="Miller W."/>
            <person name="Milosavljevic A."/>
            <person name="Palermo R.E."/>
            <person name="Siepel A."/>
            <person name="Sikela J.M."/>
            <person name="Attaway T."/>
            <person name="Bell S."/>
            <person name="Bernard K.E."/>
            <person name="Buhay C.J."/>
            <person name="Chandrabose M.N."/>
            <person name="Dao M."/>
            <person name="Davis C."/>
            <person name="Delehaunty K.D."/>
            <person name="Ding Y."/>
            <person name="Dinh H.H."/>
            <person name="Dugan-Rocha S."/>
            <person name="Fulton L.A."/>
            <person name="Gabisi R.A."/>
            <person name="Garner T.T."/>
            <person name="Godfrey J."/>
            <person name="Hawes A.C."/>
            <person name="Hernandez J."/>
            <person name="Hines S."/>
            <person name="Holder M."/>
            <person name="Hume J."/>
            <person name="Jhangiani S.N."/>
            <person name="Joshi V."/>
            <person name="Khan Z.M."/>
            <person name="Kirkness E.F."/>
            <person name="Cree A."/>
            <person name="Fowler R.G."/>
            <person name="Lee S."/>
            <person name="Lewis L.R."/>
            <person name="Li Z."/>
            <person name="Liu Y.-S."/>
            <person name="Moore S.M."/>
            <person name="Muzny D."/>
            <person name="Nazareth L.V."/>
            <person name="Ngo D.N."/>
            <person name="Okwuonu G.O."/>
            <person name="Pai G."/>
            <person name="Parker D."/>
            <person name="Paul H.A."/>
            <person name="Pfannkoch C."/>
            <person name="Pohl C.S."/>
            <person name="Rogers Y.-H.C."/>
            <person name="Ruiz S.J."/>
            <person name="Sabo A."/>
            <person name="Santibanez J."/>
            <person name="Schneider B.W."/>
            <person name="Smith S.M."/>
            <person name="Sodergren E."/>
            <person name="Svatek A.F."/>
            <person name="Utterback T.R."/>
            <person name="Vattathil S."/>
            <person name="Warren W."/>
            <person name="White C.S."/>
            <person name="Chinwalla A.T."/>
            <person name="Feng Y."/>
            <person name="Halpern A.L."/>
            <person name="Hillier L.W."/>
            <person name="Huang X."/>
            <person name="Minx P."/>
            <person name="Nelson J.O."/>
            <person name="Pepin K.H."/>
            <person name="Qin X."/>
            <person name="Sutton G.G."/>
            <person name="Venter E."/>
            <person name="Walenz B.P."/>
            <person name="Wallis J.W."/>
            <person name="Worley K.C."/>
            <person name="Yang S.-P."/>
            <person name="Jones S.M."/>
            <person name="Marra M.A."/>
            <person name="Rocchi M."/>
            <person name="Schein J.E."/>
            <person name="Baertsch R."/>
            <person name="Clarke L."/>
            <person name="Csuros M."/>
            <person name="Glasscock J."/>
            <person name="Harris R.A."/>
            <person name="Havlak P."/>
            <person name="Jackson A.R."/>
            <person name="Jiang H."/>
            <person name="Liu Y."/>
            <person name="Messina D.N."/>
            <person name="Shen Y."/>
            <person name="Song H.X.-Z."/>
            <person name="Wylie T."/>
            <person name="Zhang L."/>
            <person name="Birney E."/>
            <person name="Han K."/>
            <person name="Konkel M.K."/>
            <person name="Lee J."/>
            <person name="Smit A.F.A."/>
            <person name="Ullmer B."/>
            <person name="Wang H."/>
            <person name="Xing J."/>
            <person name="Burhans R."/>
            <person name="Cheng Z."/>
            <person name="Karro J.E."/>
            <person name="Ma J."/>
            <person name="Raney B."/>
            <person name="She X."/>
            <person name="Cox M.J."/>
            <person name="Demuth J.P."/>
            <person name="Dumas L.J."/>
            <person name="Han S.-G."/>
            <person name="Hopkins J."/>
            <person name="Karimpour-Fard A."/>
            <person name="Kim Y.H."/>
            <person name="Pollack J.R."/>
            <person name="Vinar T."/>
            <person name="Addo-Quaye C."/>
            <person name="Degenhardt J."/>
            <person name="Denby A."/>
            <person name="Hubisz M.J."/>
            <person name="Indap A."/>
            <person name="Kosiol C."/>
            <person name="Lahn B.T."/>
            <person name="Lawson H.A."/>
            <person name="Marklein A."/>
            <person name="Nielsen R."/>
            <person name="Vallender E.J."/>
            <person name="Clark A.G."/>
            <person name="Ferguson B."/>
            <person name="Hernandez R.D."/>
            <person name="Hirani K."/>
            <person name="Kehrer-Sawatzki H."/>
            <person name="Kolb J."/>
            <person name="Patil S."/>
            <person name="Pu L.-L."/>
            <person name="Ren Y."/>
            <person name="Smith D.G."/>
            <person name="Wheeler D.A."/>
            <person name="Schenck I."/>
            <person name="Ball E.V."/>
            <person name="Chen R."/>
            <person name="Cooper D.N."/>
            <person name="Giardine B."/>
            <person name="Hsu F."/>
            <person name="Kent W.J."/>
            <person name="Lesk A."/>
            <person name="Nelson D.L."/>
            <person name="O'brien W.E."/>
            <person name="Pruefer K."/>
            <person name="Stenson P.D."/>
            <person name="Wallace J.C."/>
            <person name="Ke H."/>
            <person name="Liu X.-M."/>
            <person name="Wang P."/>
            <person name="Xiang A.P."/>
            <person name="Yang F."/>
            <person name="Barber G.P."/>
            <person name="Haussler D."/>
            <person name="Karolchik D."/>
            <person name="Kern A.D."/>
            <person name="Kuhn R.M."/>
            <person name="Smith K.E."/>
            <person name="Zwieg A.S."/>
        </authorList>
    </citation>
    <scope>NUCLEOTIDE SEQUENCE [LARGE SCALE GENOMIC DNA]</scope>
    <source>
        <strain evidence="3">17573</strain>
    </source>
</reference>
<feature type="compositionally biased region" description="Basic residues" evidence="1">
    <location>
        <begin position="21"/>
        <end position="33"/>
    </location>
</feature>
<dbReference type="Proteomes" id="UP000006718">
    <property type="component" value="Chromosome 10"/>
</dbReference>
<dbReference type="Ensembl" id="ENSMMUT00000053339.2">
    <property type="protein sequence ID" value="ENSMMUP00000053635.2"/>
    <property type="gene ID" value="ENSMMUG00000047481.2"/>
</dbReference>
<proteinExistence type="predicted"/>
<reference evidence="2" key="4">
    <citation type="submission" date="2025-09" db="UniProtKB">
        <authorList>
            <consortium name="Ensembl"/>
        </authorList>
    </citation>
    <scope>IDENTIFICATION</scope>
    <source>
        <strain evidence="2">17573</strain>
    </source>
</reference>
<name>A0A1D5R002_MACMU</name>
<accession>A0A1D5R002</accession>
<sequence>MSQGLGNPDPLTPLSTPRNGASRRRAYGQRGRRSSLPMRGKETRARPSRRLAEGPGQPYLCGSKHPKPRFRGTTNPIKCCTSRAFGERGRPRRRRGGASWTVKKETWRPRRLLRNCTPCCFAGPPPSPSPSSWASYSSSAPSIKARTRSTTTSTRGNCGNTSSTSMRSSSSLEAPIEARRTRSTQQLFAQSWRLSLKMMLKLLFMDHRSLLARNGFTYKRLFTFCLFHSSSFHVKFHWKKMFGSPTPVMLHVRKPGAGRGGSCL</sequence>
<evidence type="ECO:0000313" key="3">
    <source>
        <dbReference type="Proteomes" id="UP000006718"/>
    </source>
</evidence>
<dbReference type="VEuPathDB" id="HostDB:ENSMMUG00000047481"/>
<evidence type="ECO:0000313" key="2">
    <source>
        <dbReference type="Ensembl" id="ENSMMUP00000053635.2"/>
    </source>
</evidence>
<keyword evidence="3" id="KW-1185">Reference proteome</keyword>
<dbReference type="STRING" id="9544.ENSMMUP00000053635"/>
<reference evidence="2" key="3">
    <citation type="submission" date="2025-08" db="UniProtKB">
        <authorList>
            <consortium name="Ensembl"/>
        </authorList>
    </citation>
    <scope>IDENTIFICATION</scope>
    <source>
        <strain evidence="2">17573</strain>
    </source>
</reference>
<organism evidence="2 3">
    <name type="scientific">Macaca mulatta</name>
    <name type="common">Rhesus macaque</name>
    <dbReference type="NCBI Taxonomy" id="9544"/>
    <lineage>
        <taxon>Eukaryota</taxon>
        <taxon>Metazoa</taxon>
        <taxon>Chordata</taxon>
        <taxon>Craniata</taxon>
        <taxon>Vertebrata</taxon>
        <taxon>Euteleostomi</taxon>
        <taxon>Mammalia</taxon>
        <taxon>Eutheria</taxon>
        <taxon>Euarchontoglires</taxon>
        <taxon>Primates</taxon>
        <taxon>Haplorrhini</taxon>
        <taxon>Catarrhini</taxon>
        <taxon>Cercopithecidae</taxon>
        <taxon>Cercopithecinae</taxon>
        <taxon>Macaca</taxon>
    </lineage>
</organism>
<protein>
    <submittedName>
        <fullName evidence="2">Uncharacterized protein</fullName>
    </submittedName>
</protein>
<feature type="region of interest" description="Disordered" evidence="1">
    <location>
        <begin position="144"/>
        <end position="178"/>
    </location>
</feature>